<evidence type="ECO:0000256" key="1">
    <source>
        <dbReference type="SAM" id="MobiDB-lite"/>
    </source>
</evidence>
<feature type="compositionally biased region" description="Low complexity" evidence="1">
    <location>
        <begin position="21"/>
        <end position="32"/>
    </location>
</feature>
<evidence type="ECO:0000313" key="3">
    <source>
        <dbReference type="Proteomes" id="UP000237000"/>
    </source>
</evidence>
<feature type="non-terminal residue" evidence="2">
    <location>
        <position position="1"/>
    </location>
</feature>
<keyword evidence="3" id="KW-1185">Reference proteome</keyword>
<organism evidence="2 3">
    <name type="scientific">Trema orientale</name>
    <name type="common">Charcoal tree</name>
    <name type="synonym">Celtis orientalis</name>
    <dbReference type="NCBI Taxonomy" id="63057"/>
    <lineage>
        <taxon>Eukaryota</taxon>
        <taxon>Viridiplantae</taxon>
        <taxon>Streptophyta</taxon>
        <taxon>Embryophyta</taxon>
        <taxon>Tracheophyta</taxon>
        <taxon>Spermatophyta</taxon>
        <taxon>Magnoliopsida</taxon>
        <taxon>eudicotyledons</taxon>
        <taxon>Gunneridae</taxon>
        <taxon>Pentapetalae</taxon>
        <taxon>rosids</taxon>
        <taxon>fabids</taxon>
        <taxon>Rosales</taxon>
        <taxon>Cannabaceae</taxon>
        <taxon>Trema</taxon>
    </lineage>
</organism>
<proteinExistence type="predicted"/>
<evidence type="ECO:0000313" key="2">
    <source>
        <dbReference type="EMBL" id="PON97578.1"/>
    </source>
</evidence>
<dbReference type="InParanoid" id="A0A2P5FIE9"/>
<name>A0A2P5FIE9_TREOI</name>
<feature type="region of interest" description="Disordered" evidence="1">
    <location>
        <begin position="1"/>
        <end position="32"/>
    </location>
</feature>
<accession>A0A2P5FIE9</accession>
<dbReference type="AlphaFoldDB" id="A0A2P5FIE9"/>
<protein>
    <submittedName>
        <fullName evidence="2">Uncharacterized protein</fullName>
    </submittedName>
</protein>
<comment type="caution">
    <text evidence="2">The sequence shown here is derived from an EMBL/GenBank/DDBJ whole genome shotgun (WGS) entry which is preliminary data.</text>
</comment>
<dbReference type="EMBL" id="JXTC01000030">
    <property type="protein sequence ID" value="PON97578.1"/>
    <property type="molecule type" value="Genomic_DNA"/>
</dbReference>
<gene>
    <name evidence="2" type="ORF">TorRG33x02_064880</name>
</gene>
<sequence>FGQKLHGRIDSGPVLQQAANTQTTGDQTSSDQMQMMRTSLVTADHFGSVTVI</sequence>
<dbReference type="Proteomes" id="UP000237000">
    <property type="component" value="Unassembled WGS sequence"/>
</dbReference>
<reference evidence="3" key="1">
    <citation type="submission" date="2016-06" db="EMBL/GenBank/DDBJ databases">
        <title>Parallel loss of symbiosis genes in relatives of nitrogen-fixing non-legume Parasponia.</title>
        <authorList>
            <person name="Van Velzen R."/>
            <person name="Holmer R."/>
            <person name="Bu F."/>
            <person name="Rutten L."/>
            <person name="Van Zeijl A."/>
            <person name="Liu W."/>
            <person name="Santuari L."/>
            <person name="Cao Q."/>
            <person name="Sharma T."/>
            <person name="Shen D."/>
            <person name="Roswanjaya Y."/>
            <person name="Wardhani T."/>
            <person name="Kalhor M.S."/>
            <person name="Jansen J."/>
            <person name="Van den Hoogen J."/>
            <person name="Gungor B."/>
            <person name="Hartog M."/>
            <person name="Hontelez J."/>
            <person name="Verver J."/>
            <person name="Yang W.-C."/>
            <person name="Schijlen E."/>
            <person name="Repin R."/>
            <person name="Schilthuizen M."/>
            <person name="Schranz E."/>
            <person name="Heidstra R."/>
            <person name="Miyata K."/>
            <person name="Fedorova E."/>
            <person name="Kohlen W."/>
            <person name="Bisseling T."/>
            <person name="Smit S."/>
            <person name="Geurts R."/>
        </authorList>
    </citation>
    <scope>NUCLEOTIDE SEQUENCE [LARGE SCALE GENOMIC DNA]</scope>
    <source>
        <strain evidence="3">cv. RG33-2</strain>
    </source>
</reference>